<accession>A0A2I0HWU1</accession>
<dbReference type="EMBL" id="PGOL01005067">
    <property type="protein sequence ID" value="PKI35980.1"/>
    <property type="molecule type" value="Genomic_DNA"/>
</dbReference>
<dbReference type="Proteomes" id="UP000233551">
    <property type="component" value="Unassembled WGS sequence"/>
</dbReference>
<comment type="caution">
    <text evidence="2">The sequence shown here is derived from an EMBL/GenBank/DDBJ whole genome shotgun (WGS) entry which is preliminary data.</text>
</comment>
<sequence length="200" mass="21439">MSVPPPVYMPVSAPIYTAPPPMVFPASTTFAPTHITESFPFPTPQPNISIPYQAPPPLNIPFPESGTPIHAAPMAPLMNFLLQEETEQERRMKKMEETIKALQKGEGSIRQRHQSRAPRFAAVYCELPTYATGCSSICFAPCPVPTAVLLGTAAYPTIPGPAANRPPLHFCSSSDLAICTPDYEISTTGATSSHLTGTTG</sequence>
<evidence type="ECO:0000313" key="2">
    <source>
        <dbReference type="EMBL" id="PKI35980.1"/>
    </source>
</evidence>
<keyword evidence="3" id="KW-1185">Reference proteome</keyword>
<organism evidence="2 3">
    <name type="scientific">Punica granatum</name>
    <name type="common">Pomegranate</name>
    <dbReference type="NCBI Taxonomy" id="22663"/>
    <lineage>
        <taxon>Eukaryota</taxon>
        <taxon>Viridiplantae</taxon>
        <taxon>Streptophyta</taxon>
        <taxon>Embryophyta</taxon>
        <taxon>Tracheophyta</taxon>
        <taxon>Spermatophyta</taxon>
        <taxon>Magnoliopsida</taxon>
        <taxon>eudicotyledons</taxon>
        <taxon>Gunneridae</taxon>
        <taxon>Pentapetalae</taxon>
        <taxon>rosids</taxon>
        <taxon>malvids</taxon>
        <taxon>Myrtales</taxon>
        <taxon>Lythraceae</taxon>
        <taxon>Punica</taxon>
    </lineage>
</organism>
<evidence type="ECO:0000313" key="3">
    <source>
        <dbReference type="Proteomes" id="UP000233551"/>
    </source>
</evidence>
<feature type="coiled-coil region" evidence="1">
    <location>
        <begin position="78"/>
        <end position="105"/>
    </location>
</feature>
<evidence type="ECO:0000256" key="1">
    <source>
        <dbReference type="SAM" id="Coils"/>
    </source>
</evidence>
<name>A0A2I0HWU1_PUNGR</name>
<protein>
    <submittedName>
        <fullName evidence="2">Uncharacterized protein</fullName>
    </submittedName>
</protein>
<keyword evidence="1" id="KW-0175">Coiled coil</keyword>
<gene>
    <name evidence="2" type="ORF">CRG98_043632</name>
</gene>
<dbReference type="AlphaFoldDB" id="A0A2I0HWU1"/>
<proteinExistence type="predicted"/>
<reference evidence="2 3" key="1">
    <citation type="submission" date="2017-11" db="EMBL/GenBank/DDBJ databases">
        <title>De-novo sequencing of pomegranate (Punica granatum L.) genome.</title>
        <authorList>
            <person name="Akparov Z."/>
            <person name="Amiraslanov A."/>
            <person name="Hajiyeva S."/>
            <person name="Abbasov M."/>
            <person name="Kaur K."/>
            <person name="Hamwieh A."/>
            <person name="Solovyev V."/>
            <person name="Salamov A."/>
            <person name="Braich B."/>
            <person name="Kosarev P."/>
            <person name="Mahmoud A."/>
            <person name="Hajiyev E."/>
            <person name="Babayeva S."/>
            <person name="Izzatullayeva V."/>
            <person name="Mammadov A."/>
            <person name="Mammadov A."/>
            <person name="Sharifova S."/>
            <person name="Ojaghi J."/>
            <person name="Eynullazada K."/>
            <person name="Bayramov B."/>
            <person name="Abdulazimova A."/>
            <person name="Shahmuradov I."/>
        </authorList>
    </citation>
    <scope>NUCLEOTIDE SEQUENCE [LARGE SCALE GENOMIC DNA]</scope>
    <source>
        <strain evidence="3">cv. AG2017</strain>
        <tissue evidence="2">Leaf</tissue>
    </source>
</reference>